<evidence type="ECO:0000313" key="3">
    <source>
        <dbReference type="EMBL" id="CAG7730267.1"/>
    </source>
</evidence>
<evidence type="ECO:0000313" key="4">
    <source>
        <dbReference type="Proteomes" id="UP000708208"/>
    </source>
</evidence>
<feature type="compositionally biased region" description="Gly residues" evidence="2">
    <location>
        <begin position="146"/>
        <end position="155"/>
    </location>
</feature>
<comment type="caution">
    <text evidence="3">The sequence shown here is derived from an EMBL/GenBank/DDBJ whole genome shotgun (WGS) entry which is preliminary data.</text>
</comment>
<sequence>MKARKSADVSTKCPAMWKGGNCGKPITQQTGVIFIPAGINRVLEVGHYVRHVEKHRPDAEKKLVQDIEKLNERFEELIDDQKKTNRRLIRMYEQVALKTSELIQVHESQPIEQLGYDSDDFWEDGDEVVENDEAAGGEQLAVDKPWGGGILKQNH</sequence>
<feature type="region of interest" description="Disordered" evidence="2">
    <location>
        <begin position="133"/>
        <end position="155"/>
    </location>
</feature>
<keyword evidence="4" id="KW-1185">Reference proteome</keyword>
<feature type="coiled-coil region" evidence="1">
    <location>
        <begin position="60"/>
        <end position="91"/>
    </location>
</feature>
<keyword evidence="1" id="KW-0175">Coiled coil</keyword>
<evidence type="ECO:0000256" key="1">
    <source>
        <dbReference type="SAM" id="Coils"/>
    </source>
</evidence>
<evidence type="ECO:0000256" key="2">
    <source>
        <dbReference type="SAM" id="MobiDB-lite"/>
    </source>
</evidence>
<dbReference type="EMBL" id="CAJVCH010191655">
    <property type="protein sequence ID" value="CAG7730267.1"/>
    <property type="molecule type" value="Genomic_DNA"/>
</dbReference>
<protein>
    <submittedName>
        <fullName evidence="3">Uncharacterized protein</fullName>
    </submittedName>
</protein>
<gene>
    <name evidence="3" type="ORF">AFUS01_LOCUS18925</name>
</gene>
<name>A0A8J2K715_9HEXA</name>
<proteinExistence type="predicted"/>
<organism evidence="3 4">
    <name type="scientific">Allacma fusca</name>
    <dbReference type="NCBI Taxonomy" id="39272"/>
    <lineage>
        <taxon>Eukaryota</taxon>
        <taxon>Metazoa</taxon>
        <taxon>Ecdysozoa</taxon>
        <taxon>Arthropoda</taxon>
        <taxon>Hexapoda</taxon>
        <taxon>Collembola</taxon>
        <taxon>Symphypleona</taxon>
        <taxon>Sminthuridae</taxon>
        <taxon>Allacma</taxon>
    </lineage>
</organism>
<dbReference type="AlphaFoldDB" id="A0A8J2K715"/>
<dbReference type="Proteomes" id="UP000708208">
    <property type="component" value="Unassembled WGS sequence"/>
</dbReference>
<reference evidence="3" key="1">
    <citation type="submission" date="2021-06" db="EMBL/GenBank/DDBJ databases">
        <authorList>
            <person name="Hodson N. C."/>
            <person name="Mongue J. A."/>
            <person name="Jaron S. K."/>
        </authorList>
    </citation>
    <scope>NUCLEOTIDE SEQUENCE</scope>
</reference>
<accession>A0A8J2K715</accession>